<feature type="domain" description="FAS1-like dehydratase" evidence="1">
    <location>
        <begin position="22"/>
        <end position="167"/>
    </location>
</feature>
<proteinExistence type="predicted"/>
<dbReference type="SUPFAM" id="SSF54637">
    <property type="entry name" value="Thioesterase/thiol ester dehydrase-isomerase"/>
    <property type="match status" value="1"/>
</dbReference>
<dbReference type="InterPro" id="IPR039569">
    <property type="entry name" value="FAS1-like_DH_region"/>
</dbReference>
<dbReference type="CDD" id="cd03441">
    <property type="entry name" value="R_hydratase_like"/>
    <property type="match status" value="1"/>
</dbReference>
<organism evidence="2 3">
    <name type="scientific">Rhodococcus coprophilus</name>
    <dbReference type="NCBI Taxonomy" id="38310"/>
    <lineage>
        <taxon>Bacteria</taxon>
        <taxon>Bacillati</taxon>
        <taxon>Actinomycetota</taxon>
        <taxon>Actinomycetes</taxon>
        <taxon>Mycobacteriales</taxon>
        <taxon>Nocardiaceae</taxon>
        <taxon>Rhodococcus</taxon>
    </lineage>
</organism>
<evidence type="ECO:0000313" key="2">
    <source>
        <dbReference type="EMBL" id="SQI31966.1"/>
    </source>
</evidence>
<dbReference type="KEGG" id="rcr:NCTC10994_02079"/>
<evidence type="ECO:0000259" key="1">
    <source>
        <dbReference type="Pfam" id="PF13452"/>
    </source>
</evidence>
<keyword evidence="3" id="KW-1185">Reference proteome</keyword>
<dbReference type="EMBL" id="LS483468">
    <property type="protein sequence ID" value="SQI31966.1"/>
    <property type="molecule type" value="Genomic_DNA"/>
</dbReference>
<dbReference type="AlphaFoldDB" id="A0A2X4TWY8"/>
<dbReference type="InterPro" id="IPR029069">
    <property type="entry name" value="HotDog_dom_sf"/>
</dbReference>
<dbReference type="RefSeq" id="WP_072702730.1">
    <property type="nucleotide sequence ID" value="NZ_JAFBBL010000001.1"/>
</dbReference>
<dbReference type="Pfam" id="PF13452">
    <property type="entry name" value="FAS1_DH_region"/>
    <property type="match status" value="1"/>
</dbReference>
<sequence length="183" mass="21093">MQTVERDYEKYVGQVAEPPRVARYEVNEAMIRNWAEAHDDFNPIYVDADAARATGRDSVVCPPAMISTWVMAGYRRWREVHRMRAAGTVEDFAYSRMLAELDSEGLTSVVATNVEQDYHRELVPGDRITAHLTIESVSPVKRTGLGEGRFFTLYKRYEDQRGELVAEERFRMLRFNPNTPKEA</sequence>
<reference evidence="2 3" key="1">
    <citation type="submission" date="2018-06" db="EMBL/GenBank/DDBJ databases">
        <authorList>
            <consortium name="Pathogen Informatics"/>
            <person name="Doyle S."/>
        </authorList>
    </citation>
    <scope>NUCLEOTIDE SEQUENCE [LARGE SCALE GENOMIC DNA]</scope>
    <source>
        <strain evidence="2 3">NCTC10994</strain>
    </source>
</reference>
<accession>A0A2X4TWY8</accession>
<gene>
    <name evidence="2" type="ORF">NCTC10994_02079</name>
</gene>
<dbReference type="STRING" id="1219011.GCA_001895045_03172"/>
<dbReference type="Gene3D" id="3.10.129.10">
    <property type="entry name" value="Hotdog Thioesterase"/>
    <property type="match status" value="1"/>
</dbReference>
<evidence type="ECO:0000313" key="3">
    <source>
        <dbReference type="Proteomes" id="UP000249091"/>
    </source>
</evidence>
<protein>
    <submittedName>
        <fullName evidence="2">Predicted nucleic-acid-binding protein containing a Zn-ribbon</fullName>
    </submittedName>
</protein>
<name>A0A2X4TWY8_9NOCA</name>
<dbReference type="Proteomes" id="UP000249091">
    <property type="component" value="Chromosome 1"/>
</dbReference>